<dbReference type="InterPro" id="IPR013094">
    <property type="entry name" value="AB_hydrolase_3"/>
</dbReference>
<dbReference type="InterPro" id="IPR029058">
    <property type="entry name" value="AB_hydrolase_fold"/>
</dbReference>
<organism evidence="3 4">
    <name type="scientific">Aspergillus oryzae (strain 3.042)</name>
    <name type="common">Yellow koji mold</name>
    <dbReference type="NCBI Taxonomy" id="1160506"/>
    <lineage>
        <taxon>Eukaryota</taxon>
        <taxon>Fungi</taxon>
        <taxon>Dikarya</taxon>
        <taxon>Ascomycota</taxon>
        <taxon>Pezizomycotina</taxon>
        <taxon>Eurotiomycetes</taxon>
        <taxon>Eurotiomycetidae</taxon>
        <taxon>Eurotiales</taxon>
        <taxon>Aspergillaceae</taxon>
        <taxon>Aspergillus</taxon>
        <taxon>Aspergillus subgen. Circumdati</taxon>
    </lineage>
</organism>
<sequence>MPPKRTLKYYLFLKPIALLLRTLAHTLAPRITPTPNETLHIPSRDPQRTIKVHVYSPPNPPPGKPDKGPLHSTPTPRPVLLNFCGSGYIIQVFFFCHGLDNTYCRHIATNTPYTVFDVQYRMAPEHPFPAALEDAEDVLAYVRSQPEIYDVSRVGLSGFSAGGNLATSLAANHEGPFRVLVAFYPVVDATRPLEERRAPEVGGWALPGWFVRFCTVAYLSGGFEGGDVRISPIGRAVGGDSGDRGWWVERVLLVSAARDLLALEVEELGGLLLKGGDGEFLKKVVVERVDGVGHAWDKVAKEGTVEWEKMMRAYGMVVDLLN</sequence>
<dbReference type="AlphaFoldDB" id="I7ZSB2"/>
<dbReference type="Proteomes" id="UP000002812">
    <property type="component" value="Unassembled WGS sequence"/>
</dbReference>
<comment type="caution">
    <text evidence="3">The sequence shown here is derived from an EMBL/GenBank/DDBJ whole genome shotgun (WGS) entry which is preliminary data.</text>
</comment>
<evidence type="ECO:0000256" key="1">
    <source>
        <dbReference type="SAM" id="SignalP"/>
    </source>
</evidence>
<reference evidence="4" key="2">
    <citation type="submission" date="2012-06" db="EMBL/GenBank/DDBJ databases">
        <title>Comparative genomic analyses of Aspergillus oryzae 3.042 and A. oryzae RIB40 for soy-sauce fermentation.</title>
        <authorList>
            <person name="Zhao G."/>
            <person name="Hou L."/>
            <person name="Wang C."/>
            <person name="Cao X."/>
        </authorList>
    </citation>
    <scope>NUCLEOTIDE SEQUENCE [LARGE SCALE GENOMIC DNA]</scope>
    <source>
        <strain evidence="4">3.042</strain>
    </source>
</reference>
<dbReference type="OrthoDB" id="408631at2759"/>
<feature type="chain" id="PRO_5003713118" evidence="1">
    <location>
        <begin position="29"/>
        <end position="322"/>
    </location>
</feature>
<reference evidence="3 4" key="1">
    <citation type="journal article" date="2012" name="Eukaryot. Cell">
        <title>Draft genome sequence of Aspergillus oryzae strain 3.042.</title>
        <authorList>
            <person name="Zhao G."/>
            <person name="Yao Y."/>
            <person name="Qi W."/>
            <person name="Wang C."/>
            <person name="Hou L."/>
            <person name="Zeng B."/>
            <person name="Cao X."/>
        </authorList>
    </citation>
    <scope>NUCLEOTIDE SEQUENCE [LARGE SCALE GENOMIC DNA]</scope>
    <source>
        <strain evidence="3 4">3.042</strain>
    </source>
</reference>
<dbReference type="Pfam" id="PF07859">
    <property type="entry name" value="Abhydrolase_3"/>
    <property type="match status" value="1"/>
</dbReference>
<dbReference type="Gene3D" id="3.40.50.1820">
    <property type="entry name" value="alpha/beta hydrolase"/>
    <property type="match status" value="1"/>
</dbReference>
<proteinExistence type="predicted"/>
<dbReference type="PANTHER" id="PTHR23024">
    <property type="entry name" value="ARYLACETAMIDE DEACETYLASE"/>
    <property type="match status" value="1"/>
</dbReference>
<keyword evidence="1" id="KW-0732">Signal</keyword>
<name>I7ZSB2_ASPO3</name>
<dbReference type="InterPro" id="IPR050466">
    <property type="entry name" value="Carboxylest/Gibb_receptor"/>
</dbReference>
<dbReference type="EMBL" id="AKHY01000182">
    <property type="protein sequence ID" value="EIT74919.1"/>
    <property type="molecule type" value="Genomic_DNA"/>
</dbReference>
<evidence type="ECO:0000259" key="2">
    <source>
        <dbReference type="Pfam" id="PF07859"/>
    </source>
</evidence>
<evidence type="ECO:0000313" key="3">
    <source>
        <dbReference type="EMBL" id="EIT74919.1"/>
    </source>
</evidence>
<protein>
    <submittedName>
        <fullName evidence="3">Esterase/lipase, putative</fullName>
    </submittedName>
</protein>
<dbReference type="HOGENOM" id="CLU_012494_3_0_1"/>
<accession>I7ZSB2</accession>
<dbReference type="SUPFAM" id="SSF53474">
    <property type="entry name" value="alpha/beta-Hydrolases"/>
    <property type="match status" value="1"/>
</dbReference>
<dbReference type="GO" id="GO:0016787">
    <property type="term" value="F:hydrolase activity"/>
    <property type="evidence" value="ECO:0007669"/>
    <property type="project" value="InterPro"/>
</dbReference>
<feature type="domain" description="Alpha/beta hydrolase fold-3" evidence="2">
    <location>
        <begin position="81"/>
        <end position="296"/>
    </location>
</feature>
<gene>
    <name evidence="3" type="ORF">Ao3042_09029</name>
</gene>
<feature type="signal peptide" evidence="1">
    <location>
        <begin position="1"/>
        <end position="28"/>
    </location>
</feature>
<evidence type="ECO:0000313" key="4">
    <source>
        <dbReference type="Proteomes" id="UP000002812"/>
    </source>
</evidence>
<dbReference type="PANTHER" id="PTHR23024:SF242">
    <property type="entry name" value="ALPHA_BETA HYDROLASE FOLD-3 DOMAIN-CONTAINING PROTEIN-RELATED"/>
    <property type="match status" value="1"/>
</dbReference>